<sequence>GRRALPQRVGSTGSVPLHGPLRQEEEVRPRRLPAGLPRGGPRPLRHHLARARAALGVGGCADERGHGRGGAAQGERRQSRQALHYAPIPDRRPFRRRQAREVARGPREAAPAVRRRSNRCGPGGFRRL</sequence>
<feature type="region of interest" description="Disordered" evidence="1">
    <location>
        <begin position="1"/>
        <end position="44"/>
    </location>
</feature>
<organism evidence="2">
    <name type="scientific">uncultured Rubrobacteraceae bacterium</name>
    <dbReference type="NCBI Taxonomy" id="349277"/>
    <lineage>
        <taxon>Bacteria</taxon>
        <taxon>Bacillati</taxon>
        <taxon>Actinomycetota</taxon>
        <taxon>Rubrobacteria</taxon>
        <taxon>Rubrobacterales</taxon>
        <taxon>Rubrobacteraceae</taxon>
        <taxon>environmental samples</taxon>
    </lineage>
</organism>
<accession>A0A6J4R229</accession>
<feature type="non-terminal residue" evidence="2">
    <location>
        <position position="1"/>
    </location>
</feature>
<gene>
    <name evidence="2" type="ORF">AVDCRST_MAG25-571</name>
</gene>
<feature type="region of interest" description="Disordered" evidence="1">
    <location>
        <begin position="59"/>
        <end position="128"/>
    </location>
</feature>
<evidence type="ECO:0000313" key="2">
    <source>
        <dbReference type="EMBL" id="CAA9459089.1"/>
    </source>
</evidence>
<reference evidence="2" key="1">
    <citation type="submission" date="2020-02" db="EMBL/GenBank/DDBJ databases">
        <authorList>
            <person name="Meier V. D."/>
        </authorList>
    </citation>
    <scope>NUCLEOTIDE SEQUENCE</scope>
    <source>
        <strain evidence="2">AVDCRST_MAG25</strain>
    </source>
</reference>
<evidence type="ECO:0000256" key="1">
    <source>
        <dbReference type="SAM" id="MobiDB-lite"/>
    </source>
</evidence>
<proteinExistence type="predicted"/>
<feature type="compositionally biased region" description="Low complexity" evidence="1">
    <location>
        <begin position="32"/>
        <end position="42"/>
    </location>
</feature>
<dbReference type="AlphaFoldDB" id="A0A6J4R229"/>
<protein>
    <submittedName>
        <fullName evidence="2">Uncharacterized protein</fullName>
    </submittedName>
</protein>
<name>A0A6J4R229_9ACTN</name>
<dbReference type="EMBL" id="CADCVI010000039">
    <property type="protein sequence ID" value="CAA9459089.1"/>
    <property type="molecule type" value="Genomic_DNA"/>
</dbReference>
<feature type="non-terminal residue" evidence="2">
    <location>
        <position position="128"/>
    </location>
</feature>